<evidence type="ECO:0000256" key="2">
    <source>
        <dbReference type="SAM" id="MobiDB-lite"/>
    </source>
</evidence>
<reference evidence="3 4" key="1">
    <citation type="submission" date="2020-08" db="EMBL/GenBank/DDBJ databases">
        <title>novel species in genus Nocardioides.</title>
        <authorList>
            <person name="Zhang G."/>
        </authorList>
    </citation>
    <scope>NUCLEOTIDE SEQUENCE [LARGE SCALE GENOMIC DNA]</scope>
    <source>
        <strain evidence="3 4">SC8A-24</strain>
    </source>
</reference>
<protein>
    <submittedName>
        <fullName evidence="3">Enoyl-CoA hydratase/isomerase family protein</fullName>
    </submittedName>
</protein>
<evidence type="ECO:0000256" key="1">
    <source>
        <dbReference type="ARBA" id="ARBA00005254"/>
    </source>
</evidence>
<evidence type="ECO:0000313" key="4">
    <source>
        <dbReference type="Proteomes" id="UP000604001"/>
    </source>
</evidence>
<dbReference type="CDD" id="cd06558">
    <property type="entry name" value="crotonase-like"/>
    <property type="match status" value="1"/>
</dbReference>
<sequence length="400" mass="41349">MSSPPRTTTAIPATTGPTTRTSCTPGPGTARSAPPARTSIPSWTRRRSRRSSARVSTPRRTPASRASPRTAPRSPTGCAPAGSPRSTSAASPPTTACAPRRSTPPRPGSPRGCCSTCAPASRRPPPRPRSSSCARRVSRLPEAPRQGSPEVHVDLTDGVLRLTMDRPRALNALTPDMPALMATEIERATARDDVRVVVLAGTGRAFSTGADISGKYTIDDTSMDTANRWIRAITTCDKPVVAAVNGVAAGVSCSAALACDLVVAAESASFLLPFANVGLMVDGGASATVAAAIGRARAMRMALLAEPLPARTAYDIGLVSHLAPDASFAEEVDALVARLAAGPPLALAASKKAVNAATLTQLDAALEREKSGQSVLLRTADVVEGVVAFAERRPPVFRGE</sequence>
<dbReference type="InterPro" id="IPR014748">
    <property type="entry name" value="Enoyl-CoA_hydra_C"/>
</dbReference>
<dbReference type="InterPro" id="IPR001753">
    <property type="entry name" value="Enoyl-CoA_hydra/iso"/>
</dbReference>
<dbReference type="SUPFAM" id="SSF52096">
    <property type="entry name" value="ClpP/crotonase"/>
    <property type="match status" value="1"/>
</dbReference>
<dbReference type="Proteomes" id="UP000604001">
    <property type="component" value="Unassembled WGS sequence"/>
</dbReference>
<feature type="compositionally biased region" description="Low complexity" evidence="2">
    <location>
        <begin position="1"/>
        <end position="29"/>
    </location>
</feature>
<dbReference type="EMBL" id="JACMYC010000004">
    <property type="protein sequence ID" value="MBC2960550.1"/>
    <property type="molecule type" value="Genomic_DNA"/>
</dbReference>
<name>A0ABR6U8E1_9ACTN</name>
<gene>
    <name evidence="3" type="ORF">H7344_09605</name>
</gene>
<dbReference type="Pfam" id="PF00378">
    <property type="entry name" value="ECH_1"/>
    <property type="match status" value="1"/>
</dbReference>
<feature type="region of interest" description="Disordered" evidence="2">
    <location>
        <begin position="1"/>
        <end position="154"/>
    </location>
</feature>
<proteinExistence type="inferred from homology"/>
<keyword evidence="4" id="KW-1185">Reference proteome</keyword>
<comment type="caution">
    <text evidence="3">The sequence shown here is derived from an EMBL/GenBank/DDBJ whole genome shotgun (WGS) entry which is preliminary data.</text>
</comment>
<dbReference type="InterPro" id="IPR029045">
    <property type="entry name" value="ClpP/crotonase-like_dom_sf"/>
</dbReference>
<dbReference type="PANTHER" id="PTHR43459:SF1">
    <property type="entry name" value="EG:BACN32G11.4 PROTEIN"/>
    <property type="match status" value="1"/>
</dbReference>
<evidence type="ECO:0000313" key="3">
    <source>
        <dbReference type="EMBL" id="MBC2960550.1"/>
    </source>
</evidence>
<dbReference type="PANTHER" id="PTHR43459">
    <property type="entry name" value="ENOYL-COA HYDRATASE"/>
    <property type="match status" value="1"/>
</dbReference>
<comment type="similarity">
    <text evidence="1">Belongs to the enoyl-CoA hydratase/isomerase family.</text>
</comment>
<feature type="compositionally biased region" description="Low complexity" evidence="2">
    <location>
        <begin position="53"/>
        <end position="101"/>
    </location>
</feature>
<organism evidence="3 4">
    <name type="scientific">Nocardioides deserti</name>
    <dbReference type="NCBI Taxonomy" id="1588644"/>
    <lineage>
        <taxon>Bacteria</taxon>
        <taxon>Bacillati</taxon>
        <taxon>Actinomycetota</taxon>
        <taxon>Actinomycetes</taxon>
        <taxon>Propionibacteriales</taxon>
        <taxon>Nocardioidaceae</taxon>
        <taxon>Nocardioides</taxon>
    </lineage>
</organism>
<dbReference type="Gene3D" id="1.10.12.10">
    <property type="entry name" value="Lyase 2-enoyl-coa Hydratase, Chain A, domain 2"/>
    <property type="match status" value="1"/>
</dbReference>
<dbReference type="Gene3D" id="3.90.226.10">
    <property type="entry name" value="2-enoyl-CoA Hydratase, Chain A, domain 1"/>
    <property type="match status" value="1"/>
</dbReference>
<accession>A0ABR6U8E1</accession>